<dbReference type="STRING" id="561230.PC1_1620"/>
<protein>
    <submittedName>
        <fullName evidence="1">Uncharacterized protein</fullName>
    </submittedName>
</protein>
<evidence type="ECO:0000313" key="1">
    <source>
        <dbReference type="EMBL" id="ACT12661.1"/>
    </source>
</evidence>
<evidence type="ECO:0000313" key="2">
    <source>
        <dbReference type="Proteomes" id="UP000002736"/>
    </source>
</evidence>
<sequence length="37" mass="4501">MANSKSSNSLLEDQHFKQSSKRYFNLFWQAMEVRHVR</sequence>
<accession>C6DEH6</accession>
<proteinExistence type="predicted"/>
<dbReference type="EMBL" id="CP001657">
    <property type="protein sequence ID" value="ACT12661.1"/>
    <property type="molecule type" value="Genomic_DNA"/>
</dbReference>
<organism evidence="1 2">
    <name type="scientific">Pectobacterium carotovorum subsp. carotovorum (strain PC1)</name>
    <dbReference type="NCBI Taxonomy" id="561230"/>
    <lineage>
        <taxon>Bacteria</taxon>
        <taxon>Pseudomonadati</taxon>
        <taxon>Pseudomonadota</taxon>
        <taxon>Gammaproteobacteria</taxon>
        <taxon>Enterobacterales</taxon>
        <taxon>Pectobacteriaceae</taxon>
        <taxon>Pectobacterium</taxon>
    </lineage>
</organism>
<gene>
    <name evidence="1" type="ordered locus">PC1_1620</name>
</gene>
<dbReference type="AlphaFoldDB" id="C6DEH6"/>
<dbReference type="HOGENOM" id="CLU_3346975_0_0_6"/>
<name>C6DEH6_PECCP</name>
<dbReference type="Proteomes" id="UP000002736">
    <property type="component" value="Chromosome"/>
</dbReference>
<dbReference type="KEGG" id="pct:PC1_1620"/>
<dbReference type="eggNOG" id="ENOG5032B1C">
    <property type="taxonomic scope" value="Bacteria"/>
</dbReference>
<reference evidence="1 2" key="1">
    <citation type="submission" date="2009-07" db="EMBL/GenBank/DDBJ databases">
        <title>Complete sequence of Pectobacterium carotovorum subsp. carotovorum PC1.</title>
        <authorList>
            <consortium name="US DOE Joint Genome Institute"/>
            <person name="Lucas S."/>
            <person name="Copeland A."/>
            <person name="Lapidus A."/>
            <person name="Glavina del Rio T."/>
            <person name="Tice H."/>
            <person name="Bruce D."/>
            <person name="Goodwin L."/>
            <person name="Pitluck S."/>
            <person name="Munk A.C."/>
            <person name="Brettin T."/>
            <person name="Detter J.C."/>
            <person name="Han C."/>
            <person name="Tapia R."/>
            <person name="Larimer F."/>
            <person name="Land M."/>
            <person name="Hauser L."/>
            <person name="Kyrpides N."/>
            <person name="Mikhailova N."/>
            <person name="Balakrishnan V."/>
            <person name="Glasner J."/>
            <person name="Perna N.T."/>
        </authorList>
    </citation>
    <scope>NUCLEOTIDE SEQUENCE [LARGE SCALE GENOMIC DNA]</scope>
    <source>
        <strain evidence="1 2">PC1</strain>
    </source>
</reference>